<protein>
    <submittedName>
        <fullName evidence="11">Low calcium response locus protein D</fullName>
    </submittedName>
</protein>
<dbReference type="Pfam" id="PF00771">
    <property type="entry name" value="FHIPEP"/>
    <property type="match status" value="1"/>
</dbReference>
<dbReference type="InterPro" id="IPR042193">
    <property type="entry name" value="FHIPEP_3"/>
</dbReference>
<dbReference type="Gene3D" id="3.40.30.60">
    <property type="entry name" value="FHIPEP family, domain 1"/>
    <property type="match status" value="1"/>
</dbReference>
<feature type="transmembrane region" description="Helical" evidence="10">
    <location>
        <begin position="108"/>
        <end position="134"/>
    </location>
</feature>
<reference evidence="11 12" key="1">
    <citation type="submission" date="2019-08" db="EMBL/GenBank/DDBJ databases">
        <authorList>
            <person name="Peeters C."/>
        </authorList>
    </citation>
    <scope>NUCLEOTIDE SEQUENCE [LARGE SCALE GENOMIC DNA]</scope>
    <source>
        <strain evidence="11 12">LMG 31010</strain>
    </source>
</reference>
<feature type="transmembrane region" description="Helical" evidence="10">
    <location>
        <begin position="245"/>
        <end position="265"/>
    </location>
</feature>
<dbReference type="OrthoDB" id="9759185at2"/>
<evidence type="ECO:0000256" key="9">
    <source>
        <dbReference type="SAM" id="MobiDB-lite"/>
    </source>
</evidence>
<dbReference type="InterPro" id="IPR042196">
    <property type="entry name" value="FHIPEP_4"/>
</dbReference>
<dbReference type="InterPro" id="IPR006302">
    <property type="entry name" value="T3SS_HrcV"/>
</dbReference>
<keyword evidence="4" id="KW-1003">Cell membrane</keyword>
<evidence type="ECO:0000256" key="7">
    <source>
        <dbReference type="ARBA" id="ARBA00022989"/>
    </source>
</evidence>
<evidence type="ECO:0000256" key="2">
    <source>
        <dbReference type="ARBA" id="ARBA00008835"/>
    </source>
</evidence>
<evidence type="ECO:0000313" key="12">
    <source>
        <dbReference type="Proteomes" id="UP000343335"/>
    </source>
</evidence>
<evidence type="ECO:0000256" key="5">
    <source>
        <dbReference type="ARBA" id="ARBA00022519"/>
    </source>
</evidence>
<gene>
    <name evidence="11" type="ORF">PCO31010_03134</name>
</gene>
<evidence type="ECO:0000256" key="1">
    <source>
        <dbReference type="ARBA" id="ARBA00004429"/>
    </source>
</evidence>
<keyword evidence="3" id="KW-0813">Transport</keyword>
<keyword evidence="6 10" id="KW-0812">Transmembrane</keyword>
<sequence length="698" mass="75826">MKPFFSRFTRSPKIPVLRADAALAVLLIAILALMVLPMPTLLVDILIGVNLAIALILLVVALHLSSPLKISSFPSILLVATLFRLALSISTTRLILLQGDAGHVVETFGMFVVGGNIIVGLIIFLILTLVQFIVITKGSERVAEVSARFSLDGMPGKQMAIDGDLRANVIDKDEAKARRTHIELESQFYGSMDGAMKFVKGDAIAGLIIVAVNLLGGIGVAVLQQGLDMSTAMQKYSILTIGDGLVSQLPALLISIAAGLIVTRVTGQDSKSNVGRDIARQIASEPKALLFSGLTMGGMAAVPGMPTAAFAILAGILAGSSLIMHLRQRRSANAQFNDTADSPLHGMANGTSPSSDGPSFSVPLILSLSKAFRNRYGMPAITQAVQEVRRAKSFALGVPFPDILVRQDDELHGFECRVHCNEVPVSDWRIPEGRVLAQGLDADYLAILGVNEDPCGLGNDFPLSYWIEEPFVEEAIDFGAAILRDLDIFRAFLGTILERHAAEFLGLHETAMLLLAFEKTSPDLVKEVDRFMPKQRLADVLQRLVSEGIPIRNLKGILETMARWGQKEKDPVVLTEYARADMKRQIAHKYAQSRDTLSAYLVSPGLEEALRQAVRQTSAGSYVVLPADQQQKLVKAVRDAVGDLRDRQAIPVLLTAMDIRRYLRKLIENDCPELAVLAFQELPSEIQIHAIGQIDVEL</sequence>
<dbReference type="GO" id="GO:0009306">
    <property type="term" value="P:protein secretion"/>
    <property type="evidence" value="ECO:0007669"/>
    <property type="project" value="InterPro"/>
</dbReference>
<feature type="transmembrane region" description="Helical" evidence="10">
    <location>
        <begin position="286"/>
        <end position="302"/>
    </location>
</feature>
<feature type="compositionally biased region" description="Polar residues" evidence="9">
    <location>
        <begin position="349"/>
        <end position="358"/>
    </location>
</feature>
<dbReference type="Proteomes" id="UP000343335">
    <property type="component" value="Unassembled WGS sequence"/>
</dbReference>
<name>A0A5E4W7B5_9BURK</name>
<dbReference type="PRINTS" id="PR00949">
    <property type="entry name" value="TYPE3IMAPROT"/>
</dbReference>
<proteinExistence type="inferred from homology"/>
<evidence type="ECO:0000256" key="10">
    <source>
        <dbReference type="SAM" id="Phobius"/>
    </source>
</evidence>
<dbReference type="NCBIfam" id="TIGR01399">
    <property type="entry name" value="hrcV"/>
    <property type="match status" value="1"/>
</dbReference>
<feature type="region of interest" description="Disordered" evidence="9">
    <location>
        <begin position="337"/>
        <end position="358"/>
    </location>
</feature>
<feature type="transmembrane region" description="Helical" evidence="10">
    <location>
        <begin position="76"/>
        <end position="96"/>
    </location>
</feature>
<comment type="similarity">
    <text evidence="2">Belongs to the FHIPEP (flagella/HR/invasion proteins export pore) family.</text>
</comment>
<organism evidence="11 12">
    <name type="scientific">Pandoraea commovens</name>
    <dbReference type="NCBI Taxonomy" id="2508289"/>
    <lineage>
        <taxon>Bacteria</taxon>
        <taxon>Pseudomonadati</taxon>
        <taxon>Pseudomonadota</taxon>
        <taxon>Betaproteobacteria</taxon>
        <taxon>Burkholderiales</taxon>
        <taxon>Burkholderiaceae</taxon>
        <taxon>Pandoraea</taxon>
    </lineage>
</organism>
<dbReference type="Gene3D" id="3.40.50.12790">
    <property type="entry name" value="FHIPEP family, domain 4"/>
    <property type="match status" value="1"/>
</dbReference>
<feature type="transmembrane region" description="Helical" evidence="10">
    <location>
        <begin position="21"/>
        <end position="39"/>
    </location>
</feature>
<evidence type="ECO:0000313" key="11">
    <source>
        <dbReference type="EMBL" id="VVE20498.1"/>
    </source>
</evidence>
<dbReference type="InterPro" id="IPR001712">
    <property type="entry name" value="T3SS_FHIPEP"/>
</dbReference>
<feature type="transmembrane region" description="Helical" evidence="10">
    <location>
        <begin position="45"/>
        <end position="64"/>
    </location>
</feature>
<dbReference type="AlphaFoldDB" id="A0A5E4W7B5"/>
<dbReference type="PANTHER" id="PTHR30161">
    <property type="entry name" value="FLAGELLAR EXPORT PROTEIN, MEMBRANE FLHA SUBUNIT-RELATED"/>
    <property type="match status" value="1"/>
</dbReference>
<evidence type="ECO:0000256" key="4">
    <source>
        <dbReference type="ARBA" id="ARBA00022475"/>
    </source>
</evidence>
<dbReference type="PANTHER" id="PTHR30161:SF2">
    <property type="entry name" value="INVASION PROTEIN INVA"/>
    <property type="match status" value="1"/>
</dbReference>
<dbReference type="EMBL" id="CABPSA010000005">
    <property type="protein sequence ID" value="VVE20498.1"/>
    <property type="molecule type" value="Genomic_DNA"/>
</dbReference>
<dbReference type="RefSeq" id="WP_150665042.1">
    <property type="nucleotide sequence ID" value="NZ_CABPSA010000005.1"/>
</dbReference>
<dbReference type="InterPro" id="IPR025505">
    <property type="entry name" value="FHIPEP_CS"/>
</dbReference>
<keyword evidence="7 10" id="KW-1133">Transmembrane helix</keyword>
<keyword evidence="5" id="KW-0997">Cell inner membrane</keyword>
<evidence type="ECO:0000256" key="3">
    <source>
        <dbReference type="ARBA" id="ARBA00022448"/>
    </source>
</evidence>
<feature type="transmembrane region" description="Helical" evidence="10">
    <location>
        <begin position="204"/>
        <end position="225"/>
    </location>
</feature>
<evidence type="ECO:0000256" key="6">
    <source>
        <dbReference type="ARBA" id="ARBA00022692"/>
    </source>
</evidence>
<evidence type="ECO:0000256" key="8">
    <source>
        <dbReference type="ARBA" id="ARBA00023136"/>
    </source>
</evidence>
<dbReference type="PROSITE" id="PS00994">
    <property type="entry name" value="FHIPEP"/>
    <property type="match status" value="1"/>
</dbReference>
<dbReference type="PIRSF" id="PIRSF005419">
    <property type="entry name" value="FlhA"/>
    <property type="match status" value="1"/>
</dbReference>
<accession>A0A5E4W7B5</accession>
<comment type="subcellular location">
    <subcellularLocation>
        <location evidence="1">Cell inner membrane</location>
        <topology evidence="1">Multi-pass membrane protein</topology>
    </subcellularLocation>
</comment>
<dbReference type="Gene3D" id="1.10.8.540">
    <property type="entry name" value="FHIPEP family, domain 3"/>
    <property type="match status" value="1"/>
</dbReference>
<keyword evidence="8 10" id="KW-0472">Membrane</keyword>
<dbReference type="GO" id="GO:0005886">
    <property type="term" value="C:plasma membrane"/>
    <property type="evidence" value="ECO:0007669"/>
    <property type="project" value="UniProtKB-SubCell"/>
</dbReference>
<dbReference type="InterPro" id="IPR042194">
    <property type="entry name" value="FHIPEP_1"/>
</dbReference>